<dbReference type="EMBL" id="CADCUU010000129">
    <property type="protein sequence ID" value="CAA9399670.1"/>
    <property type="molecule type" value="Genomic_DNA"/>
</dbReference>
<sequence length="200" mass="22423">DDPRPPPRPDRLRLRLLHHAGAQQPHADGFRREFRPAPDTPAHAGRGNRLHGDDRRRGPGLEPSLHRPALGPSRARDLRGRLSPLARLEDRHRRPKNARGAGRRAPDHLLAGRGVSVGQPQGLDDGDLRPHLLRRRPEPRRSPPRRRRLRRDQPPLHLRLDRPGAGDAARPDLPRPAPRLQLDHGRAPDPVALADPQGVL</sequence>
<accession>A0A6J4NZG3</accession>
<feature type="compositionally biased region" description="Basic and acidic residues" evidence="1">
    <location>
        <begin position="126"/>
        <end position="141"/>
    </location>
</feature>
<feature type="non-terminal residue" evidence="2">
    <location>
        <position position="200"/>
    </location>
</feature>
<feature type="non-terminal residue" evidence="2">
    <location>
        <position position="1"/>
    </location>
</feature>
<feature type="region of interest" description="Disordered" evidence="1">
    <location>
        <begin position="17"/>
        <end position="200"/>
    </location>
</feature>
<evidence type="ECO:0000313" key="2">
    <source>
        <dbReference type="EMBL" id="CAA9399670.1"/>
    </source>
</evidence>
<reference evidence="2" key="1">
    <citation type="submission" date="2020-02" db="EMBL/GenBank/DDBJ databases">
        <authorList>
            <person name="Meier V. D."/>
        </authorList>
    </citation>
    <scope>NUCLEOTIDE SEQUENCE</scope>
    <source>
        <strain evidence="2">AVDCRST_MAG15</strain>
    </source>
</reference>
<name>A0A6J4NZG3_9RHOB</name>
<feature type="compositionally biased region" description="Basic and acidic residues" evidence="1">
    <location>
        <begin position="50"/>
        <end position="59"/>
    </location>
</feature>
<evidence type="ECO:0000256" key="1">
    <source>
        <dbReference type="SAM" id="MobiDB-lite"/>
    </source>
</evidence>
<organism evidence="2">
    <name type="scientific">uncultured Rubellimicrobium sp</name>
    <dbReference type="NCBI Taxonomy" id="543078"/>
    <lineage>
        <taxon>Bacteria</taxon>
        <taxon>Pseudomonadati</taxon>
        <taxon>Pseudomonadota</taxon>
        <taxon>Alphaproteobacteria</taxon>
        <taxon>Rhodobacterales</taxon>
        <taxon>Roseobacteraceae</taxon>
        <taxon>Rubellimicrobium</taxon>
        <taxon>environmental samples</taxon>
    </lineage>
</organism>
<protein>
    <submittedName>
        <fullName evidence="2">Transporter, LysE family</fullName>
    </submittedName>
</protein>
<proteinExistence type="predicted"/>
<dbReference type="AlphaFoldDB" id="A0A6J4NZG3"/>
<gene>
    <name evidence="2" type="ORF">AVDCRST_MAG15-933</name>
</gene>
<feature type="compositionally biased region" description="Basic and acidic residues" evidence="1">
    <location>
        <begin position="151"/>
        <end position="173"/>
    </location>
</feature>